<sequence length="459" mass="51955">MEGLAMLRQLIGQLQELLQFYHSHPPPPPPPPAHHQLPLTLASAHQRWCFKDIDDNSADDFYGLVIAAGRSGNCRMTEACVLPPVKKPRKERNRGKLSGSAAATEAMDEEMWKDFPEDLFEAVIARLPIATFFRFRAVCQKWNSLLNSETFALYRAQIPQTTPWFYTITHDMVSSGAIYDPSSNKWYHPSISSQPVRLLVLPVASAGGLVCLLDFSHKNFFVCNPLTRSFKELPARSVEVWSRVAVGMTLNGSSASGGYKILCLGCDGEYEVYDSIENSWTHPRSMPSTIKLPLTLKHRSQAVSIDNFVYFMRSDPEGIMSYNMVTGIWNEFIVPSPRHLTDHTLADFGGRLMLVGLLTKNAATCVCIWELQKMTLLWKEVDRMPNIWCLEFYGKHVRMNCLGNKGLLMLSLRSRQMNRLVTYDVTSKEWLKVPVLPRGRKRQWITSGTAFYPCPTAVA</sequence>
<dbReference type="Gene3D" id="2.120.10.80">
    <property type="entry name" value="Kelch-type beta propeller"/>
    <property type="match status" value="1"/>
</dbReference>
<dbReference type="SUPFAM" id="SSF81383">
    <property type="entry name" value="F-box domain"/>
    <property type="match status" value="1"/>
</dbReference>
<dbReference type="SUPFAM" id="SSF50965">
    <property type="entry name" value="Galactose oxidase, central domain"/>
    <property type="match status" value="1"/>
</dbReference>
<dbReference type="InterPro" id="IPR036047">
    <property type="entry name" value="F-box-like_dom_sf"/>
</dbReference>
<dbReference type="KEGG" id="cmos:111460941"/>
<dbReference type="FunFam" id="2.120.10.80:FF:000059">
    <property type="entry name" value="F-box only protein 6"/>
    <property type="match status" value="1"/>
</dbReference>
<dbReference type="PANTHER" id="PTHR31672:SF12">
    <property type="entry name" value="F-BOX DOMAIN-CONTAINING PROTEIN"/>
    <property type="match status" value="1"/>
</dbReference>
<evidence type="ECO:0000313" key="4">
    <source>
        <dbReference type="Proteomes" id="UP000504609"/>
    </source>
</evidence>
<keyword evidence="2" id="KW-0677">Repeat</keyword>
<gene>
    <name evidence="5" type="primary">LOC111460941</name>
</gene>
<keyword evidence="1" id="KW-0880">Kelch repeat</keyword>
<name>A0A6J1H6N6_CUCMO</name>
<dbReference type="CDD" id="cd22157">
    <property type="entry name" value="F-box_AtFBW1-like"/>
    <property type="match status" value="1"/>
</dbReference>
<protein>
    <submittedName>
        <fullName evidence="5">F-box only protein 6 isoform X1</fullName>
    </submittedName>
</protein>
<dbReference type="AlphaFoldDB" id="A0A6J1H6N6"/>
<dbReference type="InterPro" id="IPR015915">
    <property type="entry name" value="Kelch-typ_b-propeller"/>
</dbReference>
<dbReference type="Pfam" id="PF07734">
    <property type="entry name" value="FBA_1"/>
    <property type="match status" value="1"/>
</dbReference>
<dbReference type="RefSeq" id="XP_022960086.1">
    <property type="nucleotide sequence ID" value="XM_023104318.1"/>
</dbReference>
<accession>A0A6J1H6N6</accession>
<dbReference type="FunFam" id="1.20.1280.50:FF:000008">
    <property type="entry name" value="F-box only protein 6"/>
    <property type="match status" value="1"/>
</dbReference>
<dbReference type="InterPro" id="IPR050796">
    <property type="entry name" value="SCF_F-box_component"/>
</dbReference>
<dbReference type="PROSITE" id="PS50181">
    <property type="entry name" value="FBOX"/>
    <property type="match status" value="1"/>
</dbReference>
<proteinExistence type="predicted"/>
<dbReference type="NCBIfam" id="TIGR01640">
    <property type="entry name" value="F_box_assoc_1"/>
    <property type="match status" value="1"/>
</dbReference>
<dbReference type="SMART" id="SM00256">
    <property type="entry name" value="FBOX"/>
    <property type="match status" value="1"/>
</dbReference>
<dbReference type="InterPro" id="IPR001810">
    <property type="entry name" value="F-box_dom"/>
</dbReference>
<evidence type="ECO:0000256" key="1">
    <source>
        <dbReference type="ARBA" id="ARBA00022441"/>
    </source>
</evidence>
<dbReference type="InterPro" id="IPR011043">
    <property type="entry name" value="Gal_Oxase/kelch_b-propeller"/>
</dbReference>
<dbReference type="InterPro" id="IPR006527">
    <property type="entry name" value="F-box-assoc_dom_typ1"/>
</dbReference>
<organism evidence="4 5">
    <name type="scientific">Cucurbita moschata</name>
    <name type="common">Winter crookneck squash</name>
    <name type="synonym">Cucurbita pepo var. moschata</name>
    <dbReference type="NCBI Taxonomy" id="3662"/>
    <lineage>
        <taxon>Eukaryota</taxon>
        <taxon>Viridiplantae</taxon>
        <taxon>Streptophyta</taxon>
        <taxon>Embryophyta</taxon>
        <taxon>Tracheophyta</taxon>
        <taxon>Spermatophyta</taxon>
        <taxon>Magnoliopsida</taxon>
        <taxon>eudicotyledons</taxon>
        <taxon>Gunneridae</taxon>
        <taxon>Pentapetalae</taxon>
        <taxon>rosids</taxon>
        <taxon>fabids</taxon>
        <taxon>Cucurbitales</taxon>
        <taxon>Cucurbitaceae</taxon>
        <taxon>Cucurbiteae</taxon>
        <taxon>Cucurbita</taxon>
    </lineage>
</organism>
<evidence type="ECO:0000313" key="5">
    <source>
        <dbReference type="RefSeq" id="XP_022960086.1"/>
    </source>
</evidence>
<dbReference type="InterPro" id="IPR017451">
    <property type="entry name" value="F-box-assoc_interact_dom"/>
</dbReference>
<evidence type="ECO:0000256" key="2">
    <source>
        <dbReference type="ARBA" id="ARBA00022737"/>
    </source>
</evidence>
<dbReference type="PANTHER" id="PTHR31672">
    <property type="entry name" value="BNACNNG10540D PROTEIN"/>
    <property type="match status" value="1"/>
</dbReference>
<feature type="domain" description="F-box" evidence="3">
    <location>
        <begin position="109"/>
        <end position="157"/>
    </location>
</feature>
<reference evidence="5" key="1">
    <citation type="submission" date="2025-08" db="UniProtKB">
        <authorList>
            <consortium name="RefSeq"/>
        </authorList>
    </citation>
    <scope>IDENTIFICATION</scope>
    <source>
        <tissue evidence="5">Young leaves</tissue>
    </source>
</reference>
<keyword evidence="4" id="KW-1185">Reference proteome</keyword>
<evidence type="ECO:0000259" key="3">
    <source>
        <dbReference type="PROSITE" id="PS50181"/>
    </source>
</evidence>
<dbReference type="GeneID" id="111460941"/>
<dbReference type="Gene3D" id="1.20.1280.50">
    <property type="match status" value="1"/>
</dbReference>
<dbReference type="Pfam" id="PF00646">
    <property type="entry name" value="F-box"/>
    <property type="match status" value="1"/>
</dbReference>
<dbReference type="Proteomes" id="UP000504609">
    <property type="component" value="Unplaced"/>
</dbReference>